<dbReference type="PIRSF" id="PIRSF035875">
    <property type="entry name" value="RNase_BN"/>
    <property type="match status" value="1"/>
</dbReference>
<feature type="transmembrane region" description="Helical" evidence="6">
    <location>
        <begin position="227"/>
        <end position="254"/>
    </location>
</feature>
<comment type="subcellular location">
    <subcellularLocation>
        <location evidence="1">Cell membrane</location>
        <topology evidence="1">Multi-pass membrane protein</topology>
    </subcellularLocation>
</comment>
<dbReference type="STRING" id="1031564.CINS_1178"/>
<dbReference type="GO" id="GO:0005886">
    <property type="term" value="C:plasma membrane"/>
    <property type="evidence" value="ECO:0007669"/>
    <property type="project" value="UniProtKB-SubCell"/>
</dbReference>
<evidence type="ECO:0000256" key="4">
    <source>
        <dbReference type="ARBA" id="ARBA00022989"/>
    </source>
</evidence>
<keyword evidence="2" id="KW-1003">Cell membrane</keyword>
<dbReference type="KEGG" id="cis:CINS_1178"/>
<evidence type="ECO:0000256" key="2">
    <source>
        <dbReference type="ARBA" id="ARBA00022475"/>
    </source>
</evidence>
<evidence type="ECO:0000256" key="5">
    <source>
        <dbReference type="ARBA" id="ARBA00023136"/>
    </source>
</evidence>
<keyword evidence="4 6" id="KW-1133">Transmembrane helix</keyword>
<dbReference type="AlphaFoldDB" id="A0A0A8H1X2"/>
<reference evidence="7 8" key="1">
    <citation type="journal article" date="2014" name="Genome Biol. Evol.">
        <title>Comparative Genomics of the Campylobacter lari Group.</title>
        <authorList>
            <person name="Miller W.G."/>
            <person name="Yee E."/>
            <person name="Chapman M.H."/>
            <person name="Smith T.P."/>
            <person name="Bono J.L."/>
            <person name="Huynh S."/>
            <person name="Parker C.T."/>
            <person name="Vandamme P."/>
            <person name="Luong K."/>
            <person name="Korlach J."/>
        </authorList>
    </citation>
    <scope>NUCLEOTIDE SEQUENCE [LARGE SCALE GENOMIC DNA]</scope>
    <source>
        <strain evidence="7 8">NCTC 12927</strain>
    </source>
</reference>
<accession>A0A0A8H1X2</accession>
<dbReference type="HOGENOM" id="CLU_032288_0_2_7"/>
<sequence>MNFKNILKIFLYLRDKEILNYAAALSFYTILSLIPLLFLCFWVFTQIPSFEIYQEKIKNLIFAFLIPTQQELIIGYINTFLKNSVNIGLIGLVAMAITSLAFFSGYDYVVNKLLQEETKNLWHSISSYWTLVTLTPLGLGLSFYISGLIQKTLDDFNIGLNFFEILPYVIIWVLFFISYSSSLNKKGSVKLLLIISFGASVIWYISKTIFVYYAVYNKTYLNVYGSFSVILFFFLWIYISWIIYLLGLKVYILLDQENKGNKPKRNYKKS</sequence>
<organism evidence="7 8">
    <name type="scientific">Campylobacter insulaenigrae NCTC 12927</name>
    <dbReference type="NCBI Taxonomy" id="1031564"/>
    <lineage>
        <taxon>Bacteria</taxon>
        <taxon>Pseudomonadati</taxon>
        <taxon>Campylobacterota</taxon>
        <taxon>Epsilonproteobacteria</taxon>
        <taxon>Campylobacterales</taxon>
        <taxon>Campylobacteraceae</taxon>
        <taxon>Campylobacter</taxon>
    </lineage>
</organism>
<dbReference type="InterPro" id="IPR017039">
    <property type="entry name" value="Virul_fac_BrkB"/>
</dbReference>
<dbReference type="NCBIfam" id="TIGR00765">
    <property type="entry name" value="yihY_not_rbn"/>
    <property type="match status" value="1"/>
</dbReference>
<proteinExistence type="predicted"/>
<keyword evidence="3 6" id="KW-0812">Transmembrane</keyword>
<feature type="transmembrane region" description="Helical" evidence="6">
    <location>
        <begin position="87"/>
        <end position="106"/>
    </location>
</feature>
<keyword evidence="5 6" id="KW-0472">Membrane</keyword>
<evidence type="ECO:0000313" key="8">
    <source>
        <dbReference type="Proteomes" id="UP000031163"/>
    </source>
</evidence>
<feature type="transmembrane region" description="Helical" evidence="6">
    <location>
        <begin position="191"/>
        <end position="215"/>
    </location>
</feature>
<evidence type="ECO:0000313" key="7">
    <source>
        <dbReference type="EMBL" id="AJC88138.1"/>
    </source>
</evidence>
<dbReference type="Pfam" id="PF03631">
    <property type="entry name" value="Virul_fac_BrkB"/>
    <property type="match status" value="1"/>
</dbReference>
<feature type="transmembrane region" description="Helical" evidence="6">
    <location>
        <begin position="21"/>
        <end position="44"/>
    </location>
</feature>
<dbReference type="PANTHER" id="PTHR30213:SF0">
    <property type="entry name" value="UPF0761 MEMBRANE PROTEIN YIHY"/>
    <property type="match status" value="1"/>
</dbReference>
<evidence type="ECO:0000256" key="1">
    <source>
        <dbReference type="ARBA" id="ARBA00004651"/>
    </source>
</evidence>
<name>A0A0A8H1X2_9BACT</name>
<evidence type="ECO:0000256" key="6">
    <source>
        <dbReference type="SAM" id="Phobius"/>
    </source>
</evidence>
<evidence type="ECO:0000256" key="3">
    <source>
        <dbReference type="ARBA" id="ARBA00022692"/>
    </source>
</evidence>
<feature type="transmembrane region" description="Helical" evidence="6">
    <location>
        <begin position="127"/>
        <end position="146"/>
    </location>
</feature>
<dbReference type="PANTHER" id="PTHR30213">
    <property type="entry name" value="INNER MEMBRANE PROTEIN YHJD"/>
    <property type="match status" value="1"/>
</dbReference>
<dbReference type="GeneID" id="74431964"/>
<dbReference type="RefSeq" id="WP_039650666.1">
    <property type="nucleotide sequence ID" value="NZ_CP007770.1"/>
</dbReference>
<protein>
    <submittedName>
        <fullName evidence="7">Virulence factor, BrkB family protein</fullName>
    </submittedName>
</protein>
<dbReference type="Proteomes" id="UP000031163">
    <property type="component" value="Chromosome"/>
</dbReference>
<feature type="transmembrane region" description="Helical" evidence="6">
    <location>
        <begin position="158"/>
        <end position="179"/>
    </location>
</feature>
<dbReference type="EMBL" id="CP007770">
    <property type="protein sequence ID" value="AJC88138.1"/>
    <property type="molecule type" value="Genomic_DNA"/>
</dbReference>
<gene>
    <name evidence="7" type="ORF">CINS_1178</name>
</gene>